<protein>
    <submittedName>
        <fullName evidence="2">Uncharacterized protein</fullName>
    </submittedName>
</protein>
<reference evidence="3" key="1">
    <citation type="journal article" date="2017" name="Front. Plant Sci.">
        <title>Climate Clever Clovers: New Paradigm to Reduce the Environmental Footprint of Ruminants by Breeding Low Methanogenic Forages Utilizing Haplotype Variation.</title>
        <authorList>
            <person name="Kaur P."/>
            <person name="Appels R."/>
            <person name="Bayer P.E."/>
            <person name="Keeble-Gagnere G."/>
            <person name="Wang J."/>
            <person name="Hirakawa H."/>
            <person name="Shirasawa K."/>
            <person name="Vercoe P."/>
            <person name="Stefanova K."/>
            <person name="Durmic Z."/>
            <person name="Nichols P."/>
            <person name="Revell C."/>
            <person name="Isobe S.N."/>
            <person name="Edwards D."/>
            <person name="Erskine W."/>
        </authorList>
    </citation>
    <scope>NUCLEOTIDE SEQUENCE [LARGE SCALE GENOMIC DNA]</scope>
    <source>
        <strain evidence="3">cv. Daliak</strain>
    </source>
</reference>
<accession>A0A2Z6NAW8</accession>
<gene>
    <name evidence="2" type="ORF">TSUD_367390</name>
</gene>
<feature type="region of interest" description="Disordered" evidence="1">
    <location>
        <begin position="25"/>
        <end position="49"/>
    </location>
</feature>
<keyword evidence="3" id="KW-1185">Reference proteome</keyword>
<dbReference type="EMBL" id="DF973886">
    <property type="protein sequence ID" value="GAU41874.1"/>
    <property type="molecule type" value="Genomic_DNA"/>
</dbReference>
<dbReference type="AlphaFoldDB" id="A0A2Z6NAW8"/>
<sequence>MLPTGITYSSEDYISNIVLYISSNDDNNILPKETSHQKGSSSNKKKKTTPTYMKLNVKSVILDSTNTKLSIRFGS</sequence>
<evidence type="ECO:0000313" key="3">
    <source>
        <dbReference type="Proteomes" id="UP000242715"/>
    </source>
</evidence>
<evidence type="ECO:0000256" key="1">
    <source>
        <dbReference type="SAM" id="MobiDB-lite"/>
    </source>
</evidence>
<dbReference type="Proteomes" id="UP000242715">
    <property type="component" value="Unassembled WGS sequence"/>
</dbReference>
<name>A0A2Z6NAW8_TRISU</name>
<proteinExistence type="predicted"/>
<organism evidence="2 3">
    <name type="scientific">Trifolium subterraneum</name>
    <name type="common">Subterranean clover</name>
    <dbReference type="NCBI Taxonomy" id="3900"/>
    <lineage>
        <taxon>Eukaryota</taxon>
        <taxon>Viridiplantae</taxon>
        <taxon>Streptophyta</taxon>
        <taxon>Embryophyta</taxon>
        <taxon>Tracheophyta</taxon>
        <taxon>Spermatophyta</taxon>
        <taxon>Magnoliopsida</taxon>
        <taxon>eudicotyledons</taxon>
        <taxon>Gunneridae</taxon>
        <taxon>Pentapetalae</taxon>
        <taxon>rosids</taxon>
        <taxon>fabids</taxon>
        <taxon>Fabales</taxon>
        <taxon>Fabaceae</taxon>
        <taxon>Papilionoideae</taxon>
        <taxon>50 kb inversion clade</taxon>
        <taxon>NPAAA clade</taxon>
        <taxon>Hologalegina</taxon>
        <taxon>IRL clade</taxon>
        <taxon>Trifolieae</taxon>
        <taxon>Trifolium</taxon>
    </lineage>
</organism>
<evidence type="ECO:0000313" key="2">
    <source>
        <dbReference type="EMBL" id="GAU41874.1"/>
    </source>
</evidence>